<dbReference type="OMA" id="RMCKEVG"/>
<evidence type="ECO:0000313" key="2">
    <source>
        <dbReference type="EnsemblPlants" id="ONIVA03G25460.1"/>
    </source>
</evidence>
<organism evidence="2">
    <name type="scientific">Oryza nivara</name>
    <name type="common">Indian wild rice</name>
    <name type="synonym">Oryza sativa f. spontanea</name>
    <dbReference type="NCBI Taxonomy" id="4536"/>
    <lineage>
        <taxon>Eukaryota</taxon>
        <taxon>Viridiplantae</taxon>
        <taxon>Streptophyta</taxon>
        <taxon>Embryophyta</taxon>
        <taxon>Tracheophyta</taxon>
        <taxon>Spermatophyta</taxon>
        <taxon>Magnoliopsida</taxon>
        <taxon>Liliopsida</taxon>
        <taxon>Poales</taxon>
        <taxon>Poaceae</taxon>
        <taxon>BOP clade</taxon>
        <taxon>Oryzoideae</taxon>
        <taxon>Oryzeae</taxon>
        <taxon>Oryzinae</taxon>
        <taxon>Oryza</taxon>
    </lineage>
</organism>
<dbReference type="Proteomes" id="UP000006591">
    <property type="component" value="Chromosome 3"/>
</dbReference>
<dbReference type="Gramene" id="ONIVA03G25460.1">
    <property type="protein sequence ID" value="ONIVA03G25460.1"/>
    <property type="gene ID" value="ONIVA03G25460"/>
</dbReference>
<protein>
    <submittedName>
        <fullName evidence="2">Uncharacterized protein</fullName>
    </submittedName>
</protein>
<reference evidence="2" key="1">
    <citation type="submission" date="2015-04" db="UniProtKB">
        <authorList>
            <consortium name="EnsemblPlants"/>
        </authorList>
    </citation>
    <scope>IDENTIFICATION</scope>
    <source>
        <strain evidence="2">SL10</strain>
    </source>
</reference>
<dbReference type="EnsemblPlants" id="ONIVA03G25460.1">
    <property type="protein sequence ID" value="ONIVA03G25460.1"/>
    <property type="gene ID" value="ONIVA03G25460"/>
</dbReference>
<name>A0A0E0GPX3_ORYNI</name>
<evidence type="ECO:0000313" key="3">
    <source>
        <dbReference type="Proteomes" id="UP000006591"/>
    </source>
</evidence>
<accession>A0A0E0GPX3</accession>
<reference evidence="2" key="2">
    <citation type="submission" date="2018-04" db="EMBL/GenBank/DDBJ databases">
        <title>OnivRS2 (Oryza nivara Reference Sequence Version 2).</title>
        <authorList>
            <person name="Zhang J."/>
            <person name="Kudrna D."/>
            <person name="Lee S."/>
            <person name="Talag J."/>
            <person name="Rajasekar S."/>
            <person name="Welchert J."/>
            <person name="Hsing Y.-I."/>
            <person name="Wing R.A."/>
        </authorList>
    </citation>
    <scope>NUCLEOTIDE SEQUENCE [LARGE SCALE GENOMIC DNA]</scope>
    <source>
        <strain evidence="2">SL10</strain>
    </source>
</reference>
<evidence type="ECO:0000256" key="1">
    <source>
        <dbReference type="SAM" id="MobiDB-lite"/>
    </source>
</evidence>
<proteinExistence type="predicted"/>
<sequence>MCKEVGGMVHNGGTRESSDQVALLRPSKCPTARTDQYPTRAVTSSKWDLQTALLFSAQLAVGIVWVKLDSLCRDELNHSNVPYSRFWSCVIRVIPTPEV</sequence>
<dbReference type="AlphaFoldDB" id="A0A0E0GPX3"/>
<dbReference type="HOGENOM" id="CLU_181808_0_0_1"/>
<feature type="region of interest" description="Disordered" evidence="1">
    <location>
        <begin position="1"/>
        <end position="21"/>
    </location>
</feature>
<keyword evidence="3" id="KW-1185">Reference proteome</keyword>